<comment type="caution">
    <text evidence="11">The sequence shown here is derived from an EMBL/GenBank/DDBJ whole genome shotgun (WGS) entry which is preliminary data.</text>
</comment>
<keyword evidence="7 9" id="KW-0173">Coenzyme A biosynthesis</keyword>
<evidence type="ECO:0000259" key="10">
    <source>
        <dbReference type="Pfam" id="PF01467"/>
    </source>
</evidence>
<dbReference type="InterPro" id="IPR001980">
    <property type="entry name" value="PPAT"/>
</dbReference>
<sequence>MSGLVGFYPGSFDPLTNGHLDVIERACKLVDILVVAVGISATKKNPLFSHEDRVAILNQVLPAIGARTQTTFRIVDFSGLMVNAARENGARLIIRGLRDTTDYNYEMQMVGMNAQMAPDLQTVFLPSSPPVRHISATLVRQIAEMGGDISAFVPPIVLKALQQK</sequence>
<evidence type="ECO:0000313" key="12">
    <source>
        <dbReference type="Proteomes" id="UP000078389"/>
    </source>
</evidence>
<dbReference type="CDD" id="cd02163">
    <property type="entry name" value="PPAT"/>
    <property type="match status" value="1"/>
</dbReference>
<comment type="subcellular location">
    <subcellularLocation>
        <location evidence="9">Cytoplasm</location>
    </subcellularLocation>
</comment>
<feature type="site" description="Transition state stabilizer" evidence="9">
    <location>
        <position position="19"/>
    </location>
</feature>
<keyword evidence="3 9" id="KW-0548">Nucleotidyltransferase</keyword>
<evidence type="ECO:0000256" key="4">
    <source>
        <dbReference type="ARBA" id="ARBA00022741"/>
    </source>
</evidence>
<dbReference type="GO" id="GO:0005737">
    <property type="term" value="C:cytoplasm"/>
    <property type="evidence" value="ECO:0007669"/>
    <property type="project" value="UniProtKB-SubCell"/>
</dbReference>
<keyword evidence="2 9" id="KW-0808">Transferase</keyword>
<dbReference type="HAMAP" id="MF_00151">
    <property type="entry name" value="PPAT_bact"/>
    <property type="match status" value="1"/>
</dbReference>
<evidence type="ECO:0000313" key="11">
    <source>
        <dbReference type="EMBL" id="OAM76426.1"/>
    </source>
</evidence>
<dbReference type="GO" id="GO:0015937">
    <property type="term" value="P:coenzyme A biosynthetic process"/>
    <property type="evidence" value="ECO:0007669"/>
    <property type="project" value="UniProtKB-UniRule"/>
</dbReference>
<keyword evidence="1 9" id="KW-0963">Cytoplasm</keyword>
<dbReference type="Pfam" id="PF01467">
    <property type="entry name" value="CTP_transf_like"/>
    <property type="match status" value="1"/>
</dbReference>
<comment type="cofactor">
    <cofactor evidence="9">
        <name>Mg(2+)</name>
        <dbReference type="ChEBI" id="CHEBI:18420"/>
    </cofactor>
</comment>
<keyword evidence="4 9" id="KW-0547">Nucleotide-binding</keyword>
<dbReference type="PANTHER" id="PTHR21342">
    <property type="entry name" value="PHOSPHOPANTETHEINE ADENYLYLTRANSFERASE"/>
    <property type="match status" value="1"/>
</dbReference>
<evidence type="ECO:0000256" key="7">
    <source>
        <dbReference type="ARBA" id="ARBA00022993"/>
    </source>
</evidence>
<feature type="binding site" evidence="9">
    <location>
        <begin position="11"/>
        <end position="12"/>
    </location>
    <ligand>
        <name>ATP</name>
        <dbReference type="ChEBI" id="CHEBI:30616"/>
    </ligand>
</feature>
<dbReference type="AlphaFoldDB" id="A0A178HWN0"/>
<evidence type="ECO:0000256" key="5">
    <source>
        <dbReference type="ARBA" id="ARBA00022840"/>
    </source>
</evidence>
<dbReference type="Proteomes" id="UP000078389">
    <property type="component" value="Unassembled WGS sequence"/>
</dbReference>
<dbReference type="EC" id="2.7.7.3" evidence="9"/>
<dbReference type="NCBIfam" id="TIGR00125">
    <property type="entry name" value="cyt_tran_rel"/>
    <property type="match status" value="1"/>
</dbReference>
<proteinExistence type="inferred from homology"/>
<accession>A0A178HWN0</accession>
<evidence type="ECO:0000256" key="9">
    <source>
        <dbReference type="HAMAP-Rule" id="MF_00151"/>
    </source>
</evidence>
<organism evidence="11 12">
    <name type="scientific">Devosia elaeis</name>
    <dbReference type="NCBI Taxonomy" id="1770058"/>
    <lineage>
        <taxon>Bacteria</taxon>
        <taxon>Pseudomonadati</taxon>
        <taxon>Pseudomonadota</taxon>
        <taxon>Alphaproteobacteria</taxon>
        <taxon>Hyphomicrobiales</taxon>
        <taxon>Devosiaceae</taxon>
        <taxon>Devosia</taxon>
    </lineage>
</organism>
<evidence type="ECO:0000256" key="2">
    <source>
        <dbReference type="ARBA" id="ARBA00022679"/>
    </source>
</evidence>
<feature type="binding site" evidence="9">
    <location>
        <position position="95"/>
    </location>
    <ligand>
        <name>substrate</name>
    </ligand>
</feature>
<feature type="binding site" evidence="9">
    <location>
        <begin position="96"/>
        <end position="98"/>
    </location>
    <ligand>
        <name>ATP</name>
        <dbReference type="ChEBI" id="CHEBI:30616"/>
    </ligand>
</feature>
<dbReference type="UniPathway" id="UPA00241">
    <property type="reaction ID" value="UER00355"/>
</dbReference>
<evidence type="ECO:0000256" key="6">
    <source>
        <dbReference type="ARBA" id="ARBA00022842"/>
    </source>
</evidence>
<feature type="binding site" evidence="9">
    <location>
        <position position="106"/>
    </location>
    <ligand>
        <name>ATP</name>
        <dbReference type="ChEBI" id="CHEBI:30616"/>
    </ligand>
</feature>
<dbReference type="InterPro" id="IPR004821">
    <property type="entry name" value="Cyt_trans-like"/>
</dbReference>
<dbReference type="GO" id="GO:0005524">
    <property type="term" value="F:ATP binding"/>
    <property type="evidence" value="ECO:0007669"/>
    <property type="project" value="UniProtKB-KW"/>
</dbReference>
<keyword evidence="5 9" id="KW-0067">ATP-binding</keyword>
<feature type="binding site" evidence="9">
    <location>
        <position position="81"/>
    </location>
    <ligand>
        <name>substrate</name>
    </ligand>
</feature>
<evidence type="ECO:0000256" key="8">
    <source>
        <dbReference type="ARBA" id="ARBA00029346"/>
    </source>
</evidence>
<dbReference type="InterPro" id="IPR014729">
    <property type="entry name" value="Rossmann-like_a/b/a_fold"/>
</dbReference>
<dbReference type="GO" id="GO:0004595">
    <property type="term" value="F:pantetheine-phosphate adenylyltransferase activity"/>
    <property type="evidence" value="ECO:0007669"/>
    <property type="project" value="UniProtKB-UniRule"/>
</dbReference>
<comment type="similarity">
    <text evidence="9">Belongs to the bacterial CoaD family.</text>
</comment>
<protein>
    <recommendedName>
        <fullName evidence="9">Phosphopantetheine adenylyltransferase</fullName>
        <ecNumber evidence="9">2.7.7.3</ecNumber>
    </recommendedName>
    <alternativeName>
        <fullName evidence="9">Dephospho-CoA pyrophosphorylase</fullName>
    </alternativeName>
    <alternativeName>
        <fullName evidence="9">Pantetheine-phosphate adenylyltransferase</fullName>
        <shortName evidence="9">PPAT</shortName>
    </alternativeName>
</protein>
<name>A0A178HWN0_9HYPH</name>
<dbReference type="RefSeq" id="WP_067457435.1">
    <property type="nucleotide sequence ID" value="NZ_LVVY01000094.1"/>
</dbReference>
<feature type="binding site" evidence="9">
    <location>
        <position position="11"/>
    </location>
    <ligand>
        <name>substrate</name>
    </ligand>
</feature>
<comment type="function">
    <text evidence="9">Reversibly transfers an adenylyl group from ATP to 4'-phosphopantetheine, yielding dephospho-CoA (dPCoA) and pyrophosphate.</text>
</comment>
<dbReference type="Gene3D" id="3.40.50.620">
    <property type="entry name" value="HUPs"/>
    <property type="match status" value="1"/>
</dbReference>
<dbReference type="OrthoDB" id="9806661at2"/>
<evidence type="ECO:0000256" key="3">
    <source>
        <dbReference type="ARBA" id="ARBA00022695"/>
    </source>
</evidence>
<evidence type="ECO:0000256" key="1">
    <source>
        <dbReference type="ARBA" id="ARBA00022490"/>
    </source>
</evidence>
<dbReference type="EMBL" id="LVVY01000094">
    <property type="protein sequence ID" value="OAM76426.1"/>
    <property type="molecule type" value="Genomic_DNA"/>
</dbReference>
<gene>
    <name evidence="9" type="primary">coaD</name>
    <name evidence="11" type="ORF">A3840_13030</name>
</gene>
<dbReference type="NCBIfam" id="TIGR01510">
    <property type="entry name" value="coaD_prev_kdtB"/>
    <property type="match status" value="1"/>
</dbReference>
<feature type="domain" description="Cytidyltransferase-like" evidence="10">
    <location>
        <begin position="7"/>
        <end position="141"/>
    </location>
</feature>
<comment type="catalytic activity">
    <reaction evidence="8 9">
        <text>(R)-4'-phosphopantetheine + ATP + H(+) = 3'-dephospho-CoA + diphosphate</text>
        <dbReference type="Rhea" id="RHEA:19801"/>
        <dbReference type="ChEBI" id="CHEBI:15378"/>
        <dbReference type="ChEBI" id="CHEBI:30616"/>
        <dbReference type="ChEBI" id="CHEBI:33019"/>
        <dbReference type="ChEBI" id="CHEBI:57328"/>
        <dbReference type="ChEBI" id="CHEBI:61723"/>
        <dbReference type="EC" id="2.7.7.3"/>
    </reaction>
</comment>
<dbReference type="SUPFAM" id="SSF52374">
    <property type="entry name" value="Nucleotidylyl transferase"/>
    <property type="match status" value="1"/>
</dbReference>
<reference evidence="11 12" key="1">
    <citation type="submission" date="2016-03" db="EMBL/GenBank/DDBJ databases">
        <title>Genome sequencing of Devosia sp. S37.</title>
        <authorList>
            <person name="Mohd Nor M."/>
        </authorList>
    </citation>
    <scope>NUCLEOTIDE SEQUENCE [LARGE SCALE GENOMIC DNA]</scope>
    <source>
        <strain evidence="11 12">S37</strain>
    </source>
</reference>
<comment type="pathway">
    <text evidence="9">Cofactor biosynthesis; coenzyme A biosynthesis; CoA from (R)-pantothenate: step 4/5.</text>
</comment>
<keyword evidence="12" id="KW-1185">Reference proteome</keyword>
<feature type="binding site" evidence="9">
    <location>
        <position position="19"/>
    </location>
    <ligand>
        <name>ATP</name>
        <dbReference type="ChEBI" id="CHEBI:30616"/>
    </ligand>
</feature>
<comment type="subunit">
    <text evidence="9">Homohexamer.</text>
</comment>
<feature type="binding site" evidence="9">
    <location>
        <begin position="131"/>
        <end position="137"/>
    </location>
    <ligand>
        <name>ATP</name>
        <dbReference type="ChEBI" id="CHEBI:30616"/>
    </ligand>
</feature>
<feature type="binding site" evidence="9">
    <location>
        <position position="43"/>
    </location>
    <ligand>
        <name>substrate</name>
    </ligand>
</feature>
<dbReference type="PANTHER" id="PTHR21342:SF1">
    <property type="entry name" value="PHOSPHOPANTETHEINE ADENYLYLTRANSFERASE"/>
    <property type="match status" value="1"/>
</dbReference>
<dbReference type="STRING" id="1770058.A3840_13030"/>
<keyword evidence="6 9" id="KW-0460">Magnesium</keyword>
<dbReference type="PRINTS" id="PR01020">
    <property type="entry name" value="LPSBIOSNTHSS"/>
</dbReference>